<dbReference type="NCBIfam" id="NF007512">
    <property type="entry name" value="PRK10116.1"/>
    <property type="match status" value="1"/>
</dbReference>
<accession>A0ABX2W6Q7</accession>
<evidence type="ECO:0000256" key="5">
    <source>
        <dbReference type="PIRNR" id="PIRNR006276"/>
    </source>
</evidence>
<dbReference type="Gene3D" id="3.40.50.620">
    <property type="entry name" value="HUPs"/>
    <property type="match status" value="1"/>
</dbReference>
<dbReference type="PANTHER" id="PTHR46268">
    <property type="entry name" value="STRESS RESPONSE PROTEIN NHAX"/>
    <property type="match status" value="1"/>
</dbReference>
<proteinExistence type="inferred from homology"/>
<evidence type="ECO:0000256" key="4">
    <source>
        <dbReference type="ARBA" id="ARBA00037131"/>
    </source>
</evidence>
<comment type="function">
    <text evidence="4 5">Required for resistance to DNA-damaging agents.</text>
</comment>
<evidence type="ECO:0000313" key="7">
    <source>
        <dbReference type="EMBL" id="OAT26618.1"/>
    </source>
</evidence>
<dbReference type="SUPFAM" id="SSF52402">
    <property type="entry name" value="Adenine nucleotide alpha hydrolases-like"/>
    <property type="match status" value="1"/>
</dbReference>
<evidence type="ECO:0000313" key="8">
    <source>
        <dbReference type="Proteomes" id="UP000078407"/>
    </source>
</evidence>
<dbReference type="Pfam" id="PF00582">
    <property type="entry name" value="Usp"/>
    <property type="match status" value="1"/>
</dbReference>
<dbReference type="InterPro" id="IPR006016">
    <property type="entry name" value="UspA"/>
</dbReference>
<protein>
    <recommendedName>
        <fullName evidence="5">Universal stress protein</fullName>
    </recommendedName>
</protein>
<comment type="similarity">
    <text evidence="2 5">Belongs to the universal stress protein A family.</text>
</comment>
<evidence type="ECO:0000256" key="3">
    <source>
        <dbReference type="ARBA" id="ARBA00022490"/>
    </source>
</evidence>
<keyword evidence="3 5" id="KW-0963">Cytoplasm</keyword>
<dbReference type="PIRSF" id="PIRSF006276">
    <property type="entry name" value="UspA"/>
    <property type="match status" value="1"/>
</dbReference>
<comment type="caution">
    <text evidence="7">The sequence shown here is derived from an EMBL/GenBank/DDBJ whole genome shotgun (WGS) entry which is preliminary data.</text>
</comment>
<dbReference type="EMBL" id="LXEQ01000045">
    <property type="protein sequence ID" value="OAT26618.1"/>
    <property type="molecule type" value="Genomic_DNA"/>
</dbReference>
<evidence type="ECO:0000256" key="2">
    <source>
        <dbReference type="ARBA" id="ARBA00008791"/>
    </source>
</evidence>
<comment type="subcellular location">
    <subcellularLocation>
        <location evidence="1 5">Cytoplasm</location>
    </subcellularLocation>
</comment>
<evidence type="ECO:0000259" key="6">
    <source>
        <dbReference type="Pfam" id="PF00582"/>
    </source>
</evidence>
<dbReference type="InterPro" id="IPR006015">
    <property type="entry name" value="Universal_stress_UspA"/>
</dbReference>
<feature type="domain" description="UspA" evidence="6">
    <location>
        <begin position="3"/>
        <end position="138"/>
    </location>
</feature>
<dbReference type="PANTHER" id="PTHR46268:SF16">
    <property type="entry name" value="UNIVERSAL STRESS PROTEIN C"/>
    <property type="match status" value="1"/>
</dbReference>
<organism evidence="7 8">
    <name type="scientific">Buttiauxella ferragutiae ATCC 51602</name>
    <dbReference type="NCBI Taxonomy" id="1354252"/>
    <lineage>
        <taxon>Bacteria</taxon>
        <taxon>Pseudomonadati</taxon>
        <taxon>Pseudomonadota</taxon>
        <taxon>Gammaproteobacteria</taxon>
        <taxon>Enterobacterales</taxon>
        <taxon>Enterobacteriaceae</taxon>
        <taxon>Buttiauxella</taxon>
    </lineage>
</organism>
<evidence type="ECO:0000256" key="1">
    <source>
        <dbReference type="ARBA" id="ARBA00004496"/>
    </source>
</evidence>
<dbReference type="InterPro" id="IPR014729">
    <property type="entry name" value="Rossmann-like_a/b/a_fold"/>
</dbReference>
<name>A0ABX2W6Q7_9ENTR</name>
<keyword evidence="8" id="KW-1185">Reference proteome</keyword>
<dbReference type="RefSeq" id="WP_064545802.1">
    <property type="nucleotide sequence ID" value="NZ_LXEQ01000045.1"/>
</dbReference>
<sequence length="141" mass="15429">MSYKHILVAVAVSPESHLLVARAVSIARPVNGKITLITLASEPELYNQFAAPMLENLRELMLEETQIFIDELLEKANYPIANTVIATGELSEHILAICNQRSVDLVICGNHNQTFFSKIICSAKAVVESSKVDVLLVPLGT</sequence>
<dbReference type="Proteomes" id="UP000078407">
    <property type="component" value="Unassembled WGS sequence"/>
</dbReference>
<gene>
    <name evidence="7" type="ORF">M976_02779</name>
</gene>
<reference evidence="7 8" key="1">
    <citation type="submission" date="2016-04" db="EMBL/GenBank/DDBJ databases">
        <title>ATOL: Assembling a taxonomically balanced genome-scale reconstruction of the evolutionary history of the Enterobacteriaceae.</title>
        <authorList>
            <person name="Plunkett G.III."/>
            <person name="Neeno-Eckwall E.C."/>
            <person name="Glasner J.D."/>
            <person name="Perna N.T."/>
        </authorList>
    </citation>
    <scope>NUCLEOTIDE SEQUENCE [LARGE SCALE GENOMIC DNA]</scope>
    <source>
        <strain evidence="7 8">ATCC 51602</strain>
    </source>
</reference>